<keyword evidence="1 4" id="KW-0812">Transmembrane</keyword>
<keyword evidence="3 4" id="KW-0472">Membrane</keyword>
<dbReference type="Gene3D" id="1.20.1560.10">
    <property type="entry name" value="ABC transporter type 1, transmembrane domain"/>
    <property type="match status" value="1"/>
</dbReference>
<organism evidence="5 6">
    <name type="scientific">Rhizoctonia solani</name>
    <dbReference type="NCBI Taxonomy" id="456999"/>
    <lineage>
        <taxon>Eukaryota</taxon>
        <taxon>Fungi</taxon>
        <taxon>Dikarya</taxon>
        <taxon>Basidiomycota</taxon>
        <taxon>Agaricomycotina</taxon>
        <taxon>Agaricomycetes</taxon>
        <taxon>Cantharellales</taxon>
        <taxon>Ceratobasidiaceae</taxon>
        <taxon>Rhizoctonia</taxon>
    </lineage>
</organism>
<sequence>MKFGSPSIDLASVDVLETWIPALFFLACTCSVYLVRALCSWKPTRTHLGFFSQPFRSFLTLDDISEYSSSIKRIEVSPIEGKCLRVLCLTQAVGWVFWAILCVVNGGRPLGVAGPVLLALSWVLQFARLFPLPASAPYILFLFACLNLLSACFDVVYYHPIPEDVYNIASLTGGIRAIICGAIVFLAGRFPVSPILPGPNVAMSGDPLTSELTSPEDGVSLWGWLTFSFMEPLFALADERSVRSSESGKFSLNDEDVWSLSPTLAHRNVFRRCLREMKEREHDFSLLWYLLRANSLDLILDITLEMYSAIAGFVPPYALQRILRALEQPQDSGVPREAYIWGLVTFVAHMSFAQVDIVHRWHTRRCYERTRGTLFCALHFKALKRRDLGGATQTDKQEEKEVSNADIGRIVNLMQYERSIDIALVGLNVTAL</sequence>
<evidence type="ECO:0000256" key="1">
    <source>
        <dbReference type="ARBA" id="ARBA00022692"/>
    </source>
</evidence>
<proteinExistence type="predicted"/>
<evidence type="ECO:0000256" key="3">
    <source>
        <dbReference type="ARBA" id="ARBA00023136"/>
    </source>
</evidence>
<feature type="transmembrane region" description="Helical" evidence="4">
    <location>
        <begin position="165"/>
        <end position="187"/>
    </location>
</feature>
<feature type="transmembrane region" description="Helical" evidence="4">
    <location>
        <begin position="83"/>
        <end position="106"/>
    </location>
</feature>
<evidence type="ECO:0000313" key="6">
    <source>
        <dbReference type="Proteomes" id="UP000663850"/>
    </source>
</evidence>
<dbReference type="PROSITE" id="PS51257">
    <property type="entry name" value="PROKAR_LIPOPROTEIN"/>
    <property type="match status" value="1"/>
</dbReference>
<dbReference type="GO" id="GO:0005524">
    <property type="term" value="F:ATP binding"/>
    <property type="evidence" value="ECO:0007669"/>
    <property type="project" value="InterPro"/>
</dbReference>
<protein>
    <submittedName>
        <fullName evidence="5">Uncharacterized protein</fullName>
    </submittedName>
</protein>
<feature type="transmembrane region" description="Helical" evidence="4">
    <location>
        <begin position="138"/>
        <end position="159"/>
    </location>
</feature>
<gene>
    <name evidence="5" type="ORF">RDB_LOCUS132395</name>
</gene>
<accession>A0A8H3DM91</accession>
<evidence type="ECO:0000256" key="2">
    <source>
        <dbReference type="ARBA" id="ARBA00022989"/>
    </source>
</evidence>
<dbReference type="InterPro" id="IPR036640">
    <property type="entry name" value="ABC1_TM_sf"/>
</dbReference>
<feature type="transmembrane region" description="Helical" evidence="4">
    <location>
        <begin position="20"/>
        <end position="39"/>
    </location>
</feature>
<dbReference type="GO" id="GO:0016020">
    <property type="term" value="C:membrane"/>
    <property type="evidence" value="ECO:0007669"/>
    <property type="project" value="InterPro"/>
</dbReference>
<keyword evidence="2 4" id="KW-1133">Transmembrane helix</keyword>
<comment type="caution">
    <text evidence="5">The sequence shown here is derived from an EMBL/GenBank/DDBJ whole genome shotgun (WGS) entry which is preliminary data.</text>
</comment>
<dbReference type="Proteomes" id="UP000663850">
    <property type="component" value="Unassembled WGS sequence"/>
</dbReference>
<evidence type="ECO:0000313" key="5">
    <source>
        <dbReference type="EMBL" id="CAE6532095.1"/>
    </source>
</evidence>
<dbReference type="EMBL" id="CAJMWZ010007030">
    <property type="protein sequence ID" value="CAE6532095.1"/>
    <property type="molecule type" value="Genomic_DNA"/>
</dbReference>
<name>A0A8H3DM91_9AGAM</name>
<evidence type="ECO:0000256" key="4">
    <source>
        <dbReference type="SAM" id="Phobius"/>
    </source>
</evidence>
<dbReference type="AlphaFoldDB" id="A0A8H3DM91"/>
<reference evidence="5" key="1">
    <citation type="submission" date="2021-01" db="EMBL/GenBank/DDBJ databases">
        <authorList>
            <person name="Kaushik A."/>
        </authorList>
    </citation>
    <scope>NUCLEOTIDE SEQUENCE</scope>
    <source>
        <strain evidence="5">Type strain: AG8-Rh-89/</strain>
    </source>
</reference>